<sequence length="167" mass="18565">MKSSAFASTSSSPSVTLPLPFSLTVAGRRASTISSSSKCANADFKLADFLILAGSLVGTSPEAGWVSDLVLLTHCPSSDRERRHPCSAQYFRPVQLLSRHEPAEQHHHHHHHLFLQKRHGFAFLVHGLPRKRNGVVRTEEYRNFLESYLGKSSGTASRDVELDRYGQ</sequence>
<proteinExistence type="predicted"/>
<accession>A0AAW2MGW9</accession>
<evidence type="ECO:0000313" key="1">
    <source>
        <dbReference type="EMBL" id="KAL0330705.1"/>
    </source>
</evidence>
<reference evidence="1" key="2">
    <citation type="journal article" date="2024" name="Plant">
        <title>Genomic evolution and insights into agronomic trait innovations of Sesamum species.</title>
        <authorList>
            <person name="Miao H."/>
            <person name="Wang L."/>
            <person name="Qu L."/>
            <person name="Liu H."/>
            <person name="Sun Y."/>
            <person name="Le M."/>
            <person name="Wang Q."/>
            <person name="Wei S."/>
            <person name="Zheng Y."/>
            <person name="Lin W."/>
            <person name="Duan Y."/>
            <person name="Cao H."/>
            <person name="Xiong S."/>
            <person name="Wang X."/>
            <person name="Wei L."/>
            <person name="Li C."/>
            <person name="Ma Q."/>
            <person name="Ju M."/>
            <person name="Zhao R."/>
            <person name="Li G."/>
            <person name="Mu C."/>
            <person name="Tian Q."/>
            <person name="Mei H."/>
            <person name="Zhang T."/>
            <person name="Gao T."/>
            <person name="Zhang H."/>
        </authorList>
    </citation>
    <scope>NUCLEOTIDE SEQUENCE</scope>
    <source>
        <strain evidence="1">G01</strain>
    </source>
</reference>
<dbReference type="EMBL" id="JACGWK010000010">
    <property type="protein sequence ID" value="KAL0330705.1"/>
    <property type="molecule type" value="Genomic_DNA"/>
</dbReference>
<comment type="caution">
    <text evidence="1">The sequence shown here is derived from an EMBL/GenBank/DDBJ whole genome shotgun (WGS) entry which is preliminary data.</text>
</comment>
<protein>
    <submittedName>
        <fullName evidence="1">Uncharacterized protein</fullName>
    </submittedName>
</protein>
<name>A0AAW2MGW9_9LAMI</name>
<reference evidence="1" key="1">
    <citation type="submission" date="2020-06" db="EMBL/GenBank/DDBJ databases">
        <authorList>
            <person name="Li T."/>
            <person name="Hu X."/>
            <person name="Zhang T."/>
            <person name="Song X."/>
            <person name="Zhang H."/>
            <person name="Dai N."/>
            <person name="Sheng W."/>
            <person name="Hou X."/>
            <person name="Wei L."/>
        </authorList>
    </citation>
    <scope>NUCLEOTIDE SEQUENCE</scope>
    <source>
        <strain evidence="1">G01</strain>
        <tissue evidence="1">Leaf</tissue>
    </source>
</reference>
<organism evidence="1">
    <name type="scientific">Sesamum angustifolium</name>
    <dbReference type="NCBI Taxonomy" id="2727405"/>
    <lineage>
        <taxon>Eukaryota</taxon>
        <taxon>Viridiplantae</taxon>
        <taxon>Streptophyta</taxon>
        <taxon>Embryophyta</taxon>
        <taxon>Tracheophyta</taxon>
        <taxon>Spermatophyta</taxon>
        <taxon>Magnoliopsida</taxon>
        <taxon>eudicotyledons</taxon>
        <taxon>Gunneridae</taxon>
        <taxon>Pentapetalae</taxon>
        <taxon>asterids</taxon>
        <taxon>lamiids</taxon>
        <taxon>Lamiales</taxon>
        <taxon>Pedaliaceae</taxon>
        <taxon>Sesamum</taxon>
    </lineage>
</organism>
<dbReference type="AlphaFoldDB" id="A0AAW2MGW9"/>
<gene>
    <name evidence="1" type="ORF">Sangu_1616000</name>
</gene>